<dbReference type="Gene3D" id="3.30.700.20">
    <property type="entry name" value="Hypothetical protein ph0010, domain 1"/>
    <property type="match status" value="1"/>
</dbReference>
<keyword evidence="3" id="KW-1185">Reference proteome</keyword>
<dbReference type="OrthoDB" id="24630at2759"/>
<dbReference type="PANTHER" id="PTHR13016:SF0">
    <property type="entry name" value="AMME SYNDROME CANDIDATE GENE 1 PROTEIN"/>
    <property type="match status" value="1"/>
</dbReference>
<dbReference type="PANTHER" id="PTHR13016">
    <property type="entry name" value="AMMECR1 HOMOLOG"/>
    <property type="match status" value="1"/>
</dbReference>
<name>A0A058ZDV1_FONAL</name>
<accession>A0A058ZDV1</accession>
<organism evidence="2">
    <name type="scientific">Fonticula alba</name>
    <name type="common">Slime mold</name>
    <dbReference type="NCBI Taxonomy" id="691883"/>
    <lineage>
        <taxon>Eukaryota</taxon>
        <taxon>Rotosphaerida</taxon>
        <taxon>Fonticulaceae</taxon>
        <taxon>Fonticula</taxon>
    </lineage>
</organism>
<dbReference type="SUPFAM" id="SSF143447">
    <property type="entry name" value="AMMECR1-like"/>
    <property type="match status" value="1"/>
</dbReference>
<dbReference type="GeneID" id="20524891"/>
<dbReference type="EMBL" id="KB932201">
    <property type="protein sequence ID" value="KCV72575.1"/>
    <property type="molecule type" value="Genomic_DNA"/>
</dbReference>
<dbReference type="eggNOG" id="KOG3274">
    <property type="taxonomic scope" value="Eukaryota"/>
</dbReference>
<reference evidence="2" key="1">
    <citation type="submission" date="2013-04" db="EMBL/GenBank/DDBJ databases">
        <title>The Genome Sequence of Fonticula alba ATCC 38817.</title>
        <authorList>
            <consortium name="The Broad Institute Genomics Platform"/>
            <person name="Russ C."/>
            <person name="Cuomo C."/>
            <person name="Burger G."/>
            <person name="Gray M.W."/>
            <person name="Holland P.W.H."/>
            <person name="King N."/>
            <person name="Lang F.B.F."/>
            <person name="Roger A.J."/>
            <person name="Ruiz-Trillo I."/>
            <person name="Brown M."/>
            <person name="Walker B."/>
            <person name="Young S."/>
            <person name="Zeng Q."/>
            <person name="Gargeya S."/>
            <person name="Fitzgerald M."/>
            <person name="Haas B."/>
            <person name="Abouelleil A."/>
            <person name="Allen A.W."/>
            <person name="Alvarado L."/>
            <person name="Arachchi H.M."/>
            <person name="Berlin A.M."/>
            <person name="Chapman S.B."/>
            <person name="Gainer-Dewar J."/>
            <person name="Goldberg J."/>
            <person name="Griggs A."/>
            <person name="Gujja S."/>
            <person name="Hansen M."/>
            <person name="Howarth C."/>
            <person name="Imamovic A."/>
            <person name="Ireland A."/>
            <person name="Larimer J."/>
            <person name="McCowan C."/>
            <person name="Murphy C."/>
            <person name="Pearson M."/>
            <person name="Poon T.W."/>
            <person name="Priest M."/>
            <person name="Roberts A."/>
            <person name="Saif S."/>
            <person name="Shea T."/>
            <person name="Sisk P."/>
            <person name="Sykes S."/>
            <person name="Wortman J."/>
            <person name="Nusbaum C."/>
            <person name="Birren B."/>
        </authorList>
    </citation>
    <scope>NUCLEOTIDE SEQUENCE [LARGE SCALE GENOMIC DNA]</scope>
    <source>
        <strain evidence="2">ATCC 38817</strain>
    </source>
</reference>
<protein>
    <recommendedName>
        <fullName evidence="1">AMMECR1 domain-containing protein</fullName>
    </recommendedName>
</protein>
<dbReference type="Proteomes" id="UP000030693">
    <property type="component" value="Unassembled WGS sequence"/>
</dbReference>
<evidence type="ECO:0000259" key="1">
    <source>
        <dbReference type="PROSITE" id="PS51112"/>
    </source>
</evidence>
<dbReference type="InterPro" id="IPR023473">
    <property type="entry name" value="AMMECR1"/>
</dbReference>
<dbReference type="OMA" id="PIAQSEM"/>
<sequence length="233" mass="25363">MPSSSRPLSSGQIRSLALLSFDHLLNHLGVAARSQARRVLPELEDVSCAAFLTWEKCTPEGAVASPAPGELPKPVARHGGWARAALRGCTGTFQPNPVGPLIRQLAIGSAVRDTRFPPVTLAEVPLLRATVSILHSFEPITDKNDWQIGTHGIEIEFLRHGRRVAGATFLPSVMVDHGFSHDDTFDYLVDKAGLRLADFLEAYEHPSAALSVVITRYQTATSSADYAEWLEQC</sequence>
<proteinExistence type="predicted"/>
<dbReference type="PROSITE" id="PS51112">
    <property type="entry name" value="AMMECR1"/>
    <property type="match status" value="1"/>
</dbReference>
<dbReference type="InterPro" id="IPR036071">
    <property type="entry name" value="AMMECR1_dom_sf"/>
</dbReference>
<feature type="domain" description="AMMECR1" evidence="1">
    <location>
        <begin position="7"/>
        <end position="233"/>
    </location>
</feature>
<dbReference type="AlphaFoldDB" id="A0A058ZDV1"/>
<evidence type="ECO:0000313" key="3">
    <source>
        <dbReference type="Proteomes" id="UP000030693"/>
    </source>
</evidence>
<evidence type="ECO:0000313" key="2">
    <source>
        <dbReference type="EMBL" id="KCV72575.1"/>
    </source>
</evidence>
<dbReference type="InterPro" id="IPR027485">
    <property type="entry name" value="AMMECR1_N"/>
</dbReference>
<dbReference type="InterPro" id="IPR002733">
    <property type="entry name" value="AMMECR1_domain"/>
</dbReference>
<dbReference type="Pfam" id="PF01871">
    <property type="entry name" value="AMMECR1"/>
    <property type="match status" value="1"/>
</dbReference>
<dbReference type="RefSeq" id="XP_009492276.1">
    <property type="nucleotide sequence ID" value="XM_009494001.1"/>
</dbReference>
<gene>
    <name evidence="2" type="ORF">H696_00166</name>
</gene>